<feature type="compositionally biased region" description="Basic and acidic residues" evidence="1">
    <location>
        <begin position="1"/>
        <end position="15"/>
    </location>
</feature>
<reference evidence="3" key="1">
    <citation type="submission" date="2022-06" db="EMBL/GenBank/DDBJ databases">
        <title>Uncovering the hologenomic basis of an extraordinary plant invasion.</title>
        <authorList>
            <person name="Bieker V.C."/>
            <person name="Martin M.D."/>
            <person name="Gilbert T."/>
            <person name="Hodgins K."/>
            <person name="Battlay P."/>
            <person name="Petersen B."/>
            <person name="Wilson J."/>
        </authorList>
    </citation>
    <scope>NUCLEOTIDE SEQUENCE</scope>
    <source>
        <strain evidence="3">AA19_3_7</strain>
        <tissue evidence="3">Leaf</tissue>
    </source>
</reference>
<dbReference type="Proteomes" id="UP001206925">
    <property type="component" value="Unassembled WGS sequence"/>
</dbReference>
<sequence length="169" mass="19055">REKHRNERDRERDHGGVNTRGSSDGGGSTGDLCNDYRVTDQRPMRMVDSARLWSCGSFLIVLFGVISSLYPLSIWICVRQELQLKMVTLTKVMPVRHKNSGKRPDPFRCTTHGILEASSFSAGENCKMGMEQESEWNAAQSIKISQDLVAAAKLQLLFLAAVDRNRWLL</sequence>
<accession>A0AAD5D8F5</accession>
<protein>
    <submittedName>
        <fullName evidence="3">Uncharacterized protein</fullName>
    </submittedName>
</protein>
<gene>
    <name evidence="3" type="ORF">M8C21_009453</name>
</gene>
<evidence type="ECO:0000313" key="3">
    <source>
        <dbReference type="EMBL" id="KAI7753500.1"/>
    </source>
</evidence>
<evidence type="ECO:0000313" key="4">
    <source>
        <dbReference type="Proteomes" id="UP001206925"/>
    </source>
</evidence>
<feature type="non-terminal residue" evidence="3">
    <location>
        <position position="169"/>
    </location>
</feature>
<feature type="region of interest" description="Disordered" evidence="1">
    <location>
        <begin position="1"/>
        <end position="34"/>
    </location>
</feature>
<feature type="transmembrane region" description="Helical" evidence="2">
    <location>
        <begin position="52"/>
        <end position="76"/>
    </location>
</feature>
<organism evidence="3 4">
    <name type="scientific">Ambrosia artemisiifolia</name>
    <name type="common">Common ragweed</name>
    <dbReference type="NCBI Taxonomy" id="4212"/>
    <lineage>
        <taxon>Eukaryota</taxon>
        <taxon>Viridiplantae</taxon>
        <taxon>Streptophyta</taxon>
        <taxon>Embryophyta</taxon>
        <taxon>Tracheophyta</taxon>
        <taxon>Spermatophyta</taxon>
        <taxon>Magnoliopsida</taxon>
        <taxon>eudicotyledons</taxon>
        <taxon>Gunneridae</taxon>
        <taxon>Pentapetalae</taxon>
        <taxon>asterids</taxon>
        <taxon>campanulids</taxon>
        <taxon>Asterales</taxon>
        <taxon>Asteraceae</taxon>
        <taxon>Asteroideae</taxon>
        <taxon>Heliantheae alliance</taxon>
        <taxon>Heliantheae</taxon>
        <taxon>Ambrosia</taxon>
    </lineage>
</organism>
<keyword evidence="2" id="KW-1133">Transmembrane helix</keyword>
<dbReference type="AlphaFoldDB" id="A0AAD5D8F5"/>
<evidence type="ECO:0000256" key="1">
    <source>
        <dbReference type="SAM" id="MobiDB-lite"/>
    </source>
</evidence>
<dbReference type="InterPro" id="IPR009836">
    <property type="entry name" value="GRDP-like"/>
</dbReference>
<dbReference type="EMBL" id="JAMZMK010005418">
    <property type="protein sequence ID" value="KAI7753500.1"/>
    <property type="molecule type" value="Genomic_DNA"/>
</dbReference>
<keyword evidence="4" id="KW-1185">Reference proteome</keyword>
<keyword evidence="2" id="KW-0472">Membrane</keyword>
<dbReference type="PANTHER" id="PTHR34365">
    <property type="entry name" value="ENOLASE (DUF1399)"/>
    <property type="match status" value="1"/>
</dbReference>
<keyword evidence="2" id="KW-0812">Transmembrane</keyword>
<name>A0AAD5D8F5_AMBAR</name>
<dbReference type="PANTHER" id="PTHR34365:SF7">
    <property type="entry name" value="GLYCINE-RICH DOMAIN-CONTAINING PROTEIN 1"/>
    <property type="match status" value="1"/>
</dbReference>
<comment type="caution">
    <text evidence="3">The sequence shown here is derived from an EMBL/GenBank/DDBJ whole genome shotgun (WGS) entry which is preliminary data.</text>
</comment>
<evidence type="ECO:0000256" key="2">
    <source>
        <dbReference type="SAM" id="Phobius"/>
    </source>
</evidence>
<proteinExistence type="predicted"/>